<evidence type="ECO:0000256" key="13">
    <source>
        <dbReference type="RuleBase" id="RU003694"/>
    </source>
</evidence>
<dbReference type="GO" id="GO:0005829">
    <property type="term" value="C:cytosol"/>
    <property type="evidence" value="ECO:0007669"/>
    <property type="project" value="TreeGrafter"/>
</dbReference>
<comment type="catalytic activity">
    <reaction evidence="11">
        <text>a fatty acyl-[ACP] + malonyl-[ACP] + H(+) = a 3-oxoacyl-[ACP] + holo-[ACP] + CO2</text>
        <dbReference type="Rhea" id="RHEA:22836"/>
        <dbReference type="Rhea" id="RHEA-COMP:9623"/>
        <dbReference type="Rhea" id="RHEA-COMP:9685"/>
        <dbReference type="Rhea" id="RHEA-COMP:9916"/>
        <dbReference type="Rhea" id="RHEA-COMP:14125"/>
        <dbReference type="ChEBI" id="CHEBI:15378"/>
        <dbReference type="ChEBI" id="CHEBI:16526"/>
        <dbReference type="ChEBI" id="CHEBI:64479"/>
        <dbReference type="ChEBI" id="CHEBI:78449"/>
        <dbReference type="ChEBI" id="CHEBI:78776"/>
        <dbReference type="ChEBI" id="CHEBI:138651"/>
    </reaction>
</comment>
<dbReference type="SUPFAM" id="SSF53901">
    <property type="entry name" value="Thiolase-like"/>
    <property type="match status" value="2"/>
</dbReference>
<dbReference type="PANTHER" id="PTHR11712">
    <property type="entry name" value="POLYKETIDE SYNTHASE-RELATED"/>
    <property type="match status" value="1"/>
</dbReference>
<dbReference type="NCBIfam" id="TIGR03150">
    <property type="entry name" value="fabF"/>
    <property type="match status" value="1"/>
</dbReference>
<dbReference type="SMART" id="SM00825">
    <property type="entry name" value="PKS_KS"/>
    <property type="match status" value="1"/>
</dbReference>
<evidence type="ECO:0000259" key="15">
    <source>
        <dbReference type="PROSITE" id="PS52004"/>
    </source>
</evidence>
<dbReference type="PROSITE" id="PS52004">
    <property type="entry name" value="KS3_2"/>
    <property type="match status" value="1"/>
</dbReference>
<dbReference type="EMBL" id="PEWV01000076">
    <property type="protein sequence ID" value="PIU40826.1"/>
    <property type="molecule type" value="Genomic_DNA"/>
</dbReference>
<dbReference type="InterPro" id="IPR000595">
    <property type="entry name" value="cNMP-bd_dom"/>
</dbReference>
<dbReference type="InterPro" id="IPR020841">
    <property type="entry name" value="PKS_Beta-ketoAc_synthase_dom"/>
</dbReference>
<evidence type="ECO:0000256" key="12">
    <source>
        <dbReference type="PIRSR" id="PIRSR000447-1"/>
    </source>
</evidence>
<feature type="domain" description="Ketosynthase family 3 (KS3)" evidence="15">
    <location>
        <begin position="4"/>
        <end position="412"/>
    </location>
</feature>
<reference evidence="16 17" key="1">
    <citation type="submission" date="2017-09" db="EMBL/GenBank/DDBJ databases">
        <title>Depth-based differentiation of microbial function through sediment-hosted aquifers and enrichment of novel symbionts in the deep terrestrial subsurface.</title>
        <authorList>
            <person name="Probst A.J."/>
            <person name="Ladd B."/>
            <person name="Jarett J.K."/>
            <person name="Geller-Mcgrath D.E."/>
            <person name="Sieber C.M."/>
            <person name="Emerson J.B."/>
            <person name="Anantharaman K."/>
            <person name="Thomas B.C."/>
            <person name="Malmstrom R."/>
            <person name="Stieglmeier M."/>
            <person name="Klingl A."/>
            <person name="Woyke T."/>
            <person name="Ryan C.M."/>
            <person name="Banfield J.F."/>
        </authorList>
    </citation>
    <scope>NUCLEOTIDE SEQUENCE [LARGE SCALE GENOMIC DNA]</scope>
    <source>
        <strain evidence="16">CG07_land_8_20_14_0_80_42_15</strain>
    </source>
</reference>
<dbReference type="InterPro" id="IPR000794">
    <property type="entry name" value="Beta-ketoacyl_synthase"/>
</dbReference>
<evidence type="ECO:0000256" key="3">
    <source>
        <dbReference type="ARBA" id="ARBA00012356"/>
    </source>
</evidence>
<keyword evidence="8" id="KW-0443">Lipid metabolism</keyword>
<keyword evidence="5 11" id="KW-0444">Lipid biosynthesis</keyword>
<evidence type="ECO:0000256" key="9">
    <source>
        <dbReference type="ARBA" id="ARBA00023160"/>
    </source>
</evidence>
<evidence type="ECO:0000256" key="7">
    <source>
        <dbReference type="ARBA" id="ARBA00022832"/>
    </source>
</evidence>
<dbReference type="Pfam" id="PF02801">
    <property type="entry name" value="Ketoacyl-synt_C"/>
    <property type="match status" value="1"/>
</dbReference>
<comment type="pathway">
    <text evidence="1 11">Lipid metabolism; fatty acid biosynthesis.</text>
</comment>
<dbReference type="Gene3D" id="3.40.47.10">
    <property type="match status" value="1"/>
</dbReference>
<feature type="active site" description="For beta-ketoacyl synthase activity" evidence="12">
    <location>
        <position position="165"/>
    </location>
</feature>
<dbReference type="Pfam" id="PF00109">
    <property type="entry name" value="ketoacyl-synt"/>
    <property type="match status" value="1"/>
</dbReference>
<organism evidence="16 17">
    <name type="scientific">Candidatus Aquitaenariimonas noxiae</name>
    <dbReference type="NCBI Taxonomy" id="1974741"/>
    <lineage>
        <taxon>Bacteria</taxon>
        <taxon>Pseudomonadati</taxon>
        <taxon>Candidatus Omnitrophota</taxon>
        <taxon>Candidatus Aquitaenariimonas</taxon>
    </lineage>
</organism>
<dbReference type="Proteomes" id="UP000230052">
    <property type="component" value="Unassembled WGS sequence"/>
</dbReference>
<dbReference type="UniPathway" id="UPA00094"/>
<dbReference type="EC" id="2.3.1.179" evidence="3 11"/>
<evidence type="ECO:0000256" key="8">
    <source>
        <dbReference type="ARBA" id="ARBA00023098"/>
    </source>
</evidence>
<evidence type="ECO:0000256" key="10">
    <source>
        <dbReference type="ARBA" id="ARBA00023315"/>
    </source>
</evidence>
<comment type="similarity">
    <text evidence="2 11 13">Belongs to the thiolase-like superfamily. Beta-ketoacyl-ACP synthases family.</text>
</comment>
<dbReference type="PROSITE" id="PS00606">
    <property type="entry name" value="KS3_1"/>
    <property type="match status" value="1"/>
</dbReference>
<dbReference type="NCBIfam" id="NF005589">
    <property type="entry name" value="PRK07314.1"/>
    <property type="match status" value="1"/>
</dbReference>
<dbReference type="InterPro" id="IPR018201">
    <property type="entry name" value="Ketoacyl_synth_AS"/>
</dbReference>
<proteinExistence type="inferred from homology"/>
<dbReference type="CDD" id="cd00834">
    <property type="entry name" value="KAS_I_II"/>
    <property type="match status" value="1"/>
</dbReference>
<dbReference type="FunFam" id="3.40.47.10:FF:000009">
    <property type="entry name" value="3-oxoacyl-[acyl-carrier-protein] synthase 2"/>
    <property type="match status" value="1"/>
</dbReference>
<evidence type="ECO:0000259" key="14">
    <source>
        <dbReference type="PROSITE" id="PS50042"/>
    </source>
</evidence>
<comment type="catalytic activity">
    <reaction evidence="11">
        <text>(9Z)-hexadecenoyl-[ACP] + malonyl-[ACP] + H(+) = 3-oxo-(11Z)-octadecenoyl-[ACP] + holo-[ACP] + CO2</text>
        <dbReference type="Rhea" id="RHEA:55040"/>
        <dbReference type="Rhea" id="RHEA-COMP:9623"/>
        <dbReference type="Rhea" id="RHEA-COMP:9685"/>
        <dbReference type="Rhea" id="RHEA-COMP:10800"/>
        <dbReference type="Rhea" id="RHEA-COMP:14074"/>
        <dbReference type="ChEBI" id="CHEBI:15378"/>
        <dbReference type="ChEBI" id="CHEBI:16526"/>
        <dbReference type="ChEBI" id="CHEBI:64479"/>
        <dbReference type="ChEBI" id="CHEBI:78449"/>
        <dbReference type="ChEBI" id="CHEBI:83989"/>
        <dbReference type="ChEBI" id="CHEBI:138538"/>
        <dbReference type="EC" id="2.3.1.179"/>
    </reaction>
</comment>
<dbReference type="GO" id="GO:0006633">
    <property type="term" value="P:fatty acid biosynthetic process"/>
    <property type="evidence" value="ECO:0007669"/>
    <property type="project" value="UniProtKB-UniRule"/>
</dbReference>
<dbReference type="InterPro" id="IPR014030">
    <property type="entry name" value="Ketoacyl_synth_N"/>
</dbReference>
<evidence type="ECO:0000256" key="5">
    <source>
        <dbReference type="ARBA" id="ARBA00022516"/>
    </source>
</evidence>
<dbReference type="NCBIfam" id="NF004970">
    <property type="entry name" value="PRK06333.1"/>
    <property type="match status" value="1"/>
</dbReference>
<protein>
    <recommendedName>
        <fullName evidence="4 11">3-oxoacyl-[acyl-carrier-protein] synthase 2</fullName>
        <ecNumber evidence="3 11">2.3.1.179</ecNumber>
    </recommendedName>
</protein>
<gene>
    <name evidence="16" type="primary">fabF</name>
    <name evidence="16" type="ORF">COS99_08575</name>
</gene>
<accession>A0A2J0L0S6</accession>
<comment type="caution">
    <text evidence="16">The sequence shown here is derived from an EMBL/GenBank/DDBJ whole genome shotgun (WGS) entry which is preliminary data.</text>
</comment>
<keyword evidence="7" id="KW-0276">Fatty acid metabolism</keyword>
<dbReference type="PROSITE" id="PS50042">
    <property type="entry name" value="CNMP_BINDING_3"/>
    <property type="match status" value="1"/>
</dbReference>
<keyword evidence="6 11" id="KW-0808">Transferase</keyword>
<evidence type="ECO:0000313" key="17">
    <source>
        <dbReference type="Proteomes" id="UP000230052"/>
    </source>
</evidence>
<dbReference type="PIRSF" id="PIRSF000447">
    <property type="entry name" value="KAS_II"/>
    <property type="match status" value="1"/>
</dbReference>
<feature type="domain" description="Cyclic nucleotide-binding" evidence="14">
    <location>
        <begin position="173"/>
        <end position="221"/>
    </location>
</feature>
<keyword evidence="9 11" id="KW-0275">Fatty acid biosynthesis</keyword>
<evidence type="ECO:0000256" key="6">
    <source>
        <dbReference type="ARBA" id="ARBA00022679"/>
    </source>
</evidence>
<evidence type="ECO:0000256" key="2">
    <source>
        <dbReference type="ARBA" id="ARBA00008467"/>
    </source>
</evidence>
<comment type="function">
    <text evidence="11">Involved in the type II fatty acid elongation cycle. Catalyzes the elongation of a wide range of acyl-ACP by the addition of two carbons from malonyl-ACP to an acyl acceptor. Can efficiently catalyze the conversion of palmitoleoyl-ACP (cis-hexadec-9-enoyl-ACP) to cis-vaccenoyl-ACP (cis-octadec-11-enoyl-ACP), an essential step in the thermal regulation of fatty acid composition.</text>
</comment>
<dbReference type="InterPro" id="IPR017568">
    <property type="entry name" value="3-oxoacyl-ACP_synth-2"/>
</dbReference>
<evidence type="ECO:0000313" key="16">
    <source>
        <dbReference type="EMBL" id="PIU40826.1"/>
    </source>
</evidence>
<name>A0A2J0L0S6_9BACT</name>
<dbReference type="InterPro" id="IPR014031">
    <property type="entry name" value="Ketoacyl_synth_C"/>
</dbReference>
<dbReference type="InterPro" id="IPR016039">
    <property type="entry name" value="Thiolase-like"/>
</dbReference>
<evidence type="ECO:0000256" key="4">
    <source>
        <dbReference type="ARBA" id="ARBA00014657"/>
    </source>
</evidence>
<evidence type="ECO:0000256" key="11">
    <source>
        <dbReference type="PIRNR" id="PIRNR000447"/>
    </source>
</evidence>
<evidence type="ECO:0000256" key="1">
    <source>
        <dbReference type="ARBA" id="ARBA00005194"/>
    </source>
</evidence>
<dbReference type="GO" id="GO:0004315">
    <property type="term" value="F:3-oxoacyl-[acyl-carrier-protein] synthase activity"/>
    <property type="evidence" value="ECO:0007669"/>
    <property type="project" value="UniProtKB-UniRule"/>
</dbReference>
<keyword evidence="10 11" id="KW-0012">Acyltransferase</keyword>
<dbReference type="AlphaFoldDB" id="A0A2J0L0S6"/>
<dbReference type="PANTHER" id="PTHR11712:SF336">
    <property type="entry name" value="3-OXOACYL-[ACYL-CARRIER-PROTEIN] SYNTHASE, MITOCHONDRIAL"/>
    <property type="match status" value="1"/>
</dbReference>
<sequence>MRETKRVVVTGLGVISSVGNNKKDFWKAITRGESGIGPLTSFDCSLFKTQIAGEVKGFDPLQYINPKEVKHTEKFVQYAIACSKMAFQESGLDMSKENPDRCGVIIGCGVGSLRIMEEQYDVFKKKGPKKFYPFMIPMLIVNMASGQVSIELGFKGPNLCTTTACASGNHAIGDAFRILERGDADIIAAGGTESCITALGMGGFCALRALSTRNNEPKRASRPFDKERDGFVVAEGCGILILEEMEHAKKRGATIYSEIVGFGMNGDAYHITAPDPSGEGARKCMKLAIEDARLNPEEIDYINAHGTSTSLNDKIETLAIKNLFKSHAKKLMISSTKSMTGHALGAAGGMEAIVCCLTIKEGIVTPTINYEFPDPECGLDYVPNKSRKVDVEVALSNSFGFGGHNAAVVFKKFK</sequence>